<feature type="domain" description="CRAL-TRIO" evidence="7">
    <location>
        <begin position="152"/>
        <end position="358"/>
    </location>
</feature>
<dbReference type="InterPro" id="IPR036273">
    <property type="entry name" value="CRAL/TRIO_N_dom_sf"/>
</dbReference>
<evidence type="ECO:0000259" key="7">
    <source>
        <dbReference type="PROSITE" id="PS50191"/>
    </source>
</evidence>
<dbReference type="Pfam" id="PF03133">
    <property type="entry name" value="TTL"/>
    <property type="match status" value="1"/>
</dbReference>
<reference evidence="8" key="1">
    <citation type="submission" date="2023-08" db="EMBL/GenBank/DDBJ databases">
        <authorList>
            <person name="Chen Y."/>
            <person name="Shah S."/>
            <person name="Dougan E. K."/>
            <person name="Thang M."/>
            <person name="Chan C."/>
        </authorList>
    </citation>
    <scope>NUCLEOTIDE SEQUENCE</scope>
</reference>
<dbReference type="GO" id="GO:0005524">
    <property type="term" value="F:ATP binding"/>
    <property type="evidence" value="ECO:0007669"/>
    <property type="project" value="UniProtKB-KW"/>
</dbReference>
<evidence type="ECO:0000256" key="1">
    <source>
        <dbReference type="ARBA" id="ARBA00022598"/>
    </source>
</evidence>
<protein>
    <recommendedName>
        <fullName evidence="4">Tubulin--tyrosine ligase-like protein 5</fullName>
    </recommendedName>
</protein>
<evidence type="ECO:0000313" key="8">
    <source>
        <dbReference type="EMBL" id="CAJ1393247.1"/>
    </source>
</evidence>
<dbReference type="InterPro" id="IPR036865">
    <property type="entry name" value="CRAL-TRIO_dom_sf"/>
</dbReference>
<comment type="caution">
    <text evidence="8">The sequence shown here is derived from an EMBL/GenBank/DDBJ whole genome shotgun (WGS) entry which is preliminary data.</text>
</comment>
<dbReference type="Proteomes" id="UP001178507">
    <property type="component" value="Unassembled WGS sequence"/>
</dbReference>
<dbReference type="EMBL" id="CAUJNA010002513">
    <property type="protein sequence ID" value="CAJ1393247.1"/>
    <property type="molecule type" value="Genomic_DNA"/>
</dbReference>
<dbReference type="Pfam" id="PF00650">
    <property type="entry name" value="CRAL_TRIO"/>
    <property type="match status" value="1"/>
</dbReference>
<evidence type="ECO:0000313" key="9">
    <source>
        <dbReference type="Proteomes" id="UP001178507"/>
    </source>
</evidence>
<dbReference type="PANTHER" id="PTHR12241:SF145">
    <property type="entry name" value="TUBULIN POLYGLUTAMYLASE TTLL5"/>
    <property type="match status" value="1"/>
</dbReference>
<dbReference type="AlphaFoldDB" id="A0AA36N3N9"/>
<comment type="catalytic activity">
    <reaction evidence="5">
        <text>L-glutamyl-[protein] + L-glutamate + ATP = gamma-L-glutamyl-L-glutamyl-[protein] + ADP + phosphate + H(+)</text>
        <dbReference type="Rhea" id="RHEA:60144"/>
        <dbReference type="Rhea" id="RHEA-COMP:10208"/>
        <dbReference type="Rhea" id="RHEA-COMP:15517"/>
        <dbReference type="ChEBI" id="CHEBI:15378"/>
        <dbReference type="ChEBI" id="CHEBI:29973"/>
        <dbReference type="ChEBI" id="CHEBI:29985"/>
        <dbReference type="ChEBI" id="CHEBI:30616"/>
        <dbReference type="ChEBI" id="CHEBI:43474"/>
        <dbReference type="ChEBI" id="CHEBI:143622"/>
        <dbReference type="ChEBI" id="CHEBI:456216"/>
    </reaction>
    <physiologicalReaction direction="left-to-right" evidence="5">
        <dbReference type="Rhea" id="RHEA:60145"/>
    </physiologicalReaction>
</comment>
<dbReference type="SUPFAM" id="SSF52087">
    <property type="entry name" value="CRAL/TRIO domain"/>
    <property type="match status" value="1"/>
</dbReference>
<organism evidence="8 9">
    <name type="scientific">Effrenium voratum</name>
    <dbReference type="NCBI Taxonomy" id="2562239"/>
    <lineage>
        <taxon>Eukaryota</taxon>
        <taxon>Sar</taxon>
        <taxon>Alveolata</taxon>
        <taxon>Dinophyceae</taxon>
        <taxon>Suessiales</taxon>
        <taxon>Symbiodiniaceae</taxon>
        <taxon>Effrenium</taxon>
    </lineage>
</organism>
<dbReference type="PROSITE" id="PS51221">
    <property type="entry name" value="TTL"/>
    <property type="match status" value="1"/>
</dbReference>
<accession>A0AA36N3N9</accession>
<evidence type="ECO:0000256" key="3">
    <source>
        <dbReference type="ARBA" id="ARBA00022840"/>
    </source>
</evidence>
<dbReference type="Gene3D" id="3.40.525.10">
    <property type="entry name" value="CRAL-TRIO lipid binding domain"/>
    <property type="match status" value="2"/>
</dbReference>
<sequence>MAAASRPPVQKQHRRLGLLPLALLAGHAGLALSFLGNPFRTAGPPKAPVEEQSDPASKEEFSSADRQELLAELERNWQTLHQRLQEGIYPAVVDDPYFIVDPKGLLRRYLVAARFDVREAIIRLEATAKWRQEWNVLDYYRTGAAAELFSEEANPGAEMYFADSLLVDKEGRPYAAGRLKFANPENMHPWHHLRAGVMVFELMATKVAALGKGPASYILDISPPKQQGNVSGTAGLERNYNEARNPYYSRGAGKEAPSEAILEELGSLDNGFAVLKAAITILNQHYPGIVGRVFYLNSDMLFWGAFKIFSRWISDRGSIDFKFLGPNGWREEPLSRLLDHFDQSQLPAEWGGTGPSLNGDEFLARAIDRYESEAHHSELVGASVVSQYVEKPLLIQGLKFDLRVFGVTSYEPLRAYVYREGLVRFASKPYSTEAKHLSDAYRHLTNYSINKDSSSFVGNSEMQADNVGHKWSISALNRHLRCTGVDAELMWTRIMDVIVKSLLAVEPVISARTKTTANYGHNCFELYGFDVLVDEQLKPWLLEVNLSPSMQADSPLDWQIKSSLIADSFNLVGINRVSKQRLAEATRAKAKVVKVPGKPPGPPERRRRQAATGRSTLRKEIKEQLEADDEGEDLPPVSLGALEVEELRSTANALLECTRNRNFIRLFPTSNAVRHYAMIVDSQEAMKREAQTL</sequence>
<keyword evidence="9" id="KW-1185">Reference proteome</keyword>
<dbReference type="GO" id="GO:0036064">
    <property type="term" value="C:ciliary basal body"/>
    <property type="evidence" value="ECO:0007669"/>
    <property type="project" value="TreeGrafter"/>
</dbReference>
<evidence type="ECO:0000256" key="5">
    <source>
        <dbReference type="ARBA" id="ARBA00049274"/>
    </source>
</evidence>
<name>A0AA36N3N9_9DINO</name>
<dbReference type="GO" id="GO:0000226">
    <property type="term" value="P:microtubule cytoskeleton organization"/>
    <property type="evidence" value="ECO:0007669"/>
    <property type="project" value="TreeGrafter"/>
</dbReference>
<dbReference type="CDD" id="cd00170">
    <property type="entry name" value="SEC14"/>
    <property type="match status" value="1"/>
</dbReference>
<dbReference type="GO" id="GO:0070740">
    <property type="term" value="F:tubulin-glutamic acid ligase activity"/>
    <property type="evidence" value="ECO:0007669"/>
    <property type="project" value="TreeGrafter"/>
</dbReference>
<evidence type="ECO:0000256" key="2">
    <source>
        <dbReference type="ARBA" id="ARBA00022741"/>
    </source>
</evidence>
<dbReference type="GO" id="GO:0015631">
    <property type="term" value="F:tubulin binding"/>
    <property type="evidence" value="ECO:0007669"/>
    <property type="project" value="TreeGrafter"/>
</dbReference>
<keyword evidence="1" id="KW-0436">Ligase</keyword>
<gene>
    <name evidence="8" type="ORF">EVOR1521_LOCUS18157</name>
</gene>
<dbReference type="PANTHER" id="PTHR12241">
    <property type="entry name" value="TUBULIN POLYGLUTAMYLASE"/>
    <property type="match status" value="1"/>
</dbReference>
<proteinExistence type="predicted"/>
<dbReference type="Gene3D" id="3.30.470.20">
    <property type="entry name" value="ATP-grasp fold, B domain"/>
    <property type="match status" value="1"/>
</dbReference>
<dbReference type="SUPFAM" id="SSF46938">
    <property type="entry name" value="CRAL/TRIO N-terminal domain"/>
    <property type="match status" value="1"/>
</dbReference>
<evidence type="ECO:0000256" key="6">
    <source>
        <dbReference type="SAM" id="MobiDB-lite"/>
    </source>
</evidence>
<dbReference type="InterPro" id="IPR001251">
    <property type="entry name" value="CRAL-TRIO_dom"/>
</dbReference>
<feature type="region of interest" description="Disordered" evidence="6">
    <location>
        <begin position="593"/>
        <end position="616"/>
    </location>
</feature>
<evidence type="ECO:0000256" key="4">
    <source>
        <dbReference type="ARBA" id="ARBA00041448"/>
    </source>
</evidence>
<dbReference type="InterPro" id="IPR004344">
    <property type="entry name" value="TTL/TTLL_fam"/>
</dbReference>
<dbReference type="PROSITE" id="PS50191">
    <property type="entry name" value="CRAL_TRIO"/>
    <property type="match status" value="1"/>
</dbReference>
<keyword evidence="2" id="KW-0547">Nucleotide-binding</keyword>
<dbReference type="SUPFAM" id="SSF56059">
    <property type="entry name" value="Glutathione synthetase ATP-binding domain-like"/>
    <property type="match status" value="1"/>
</dbReference>
<keyword evidence="3" id="KW-0067">ATP-binding</keyword>